<dbReference type="GO" id="GO:0045087">
    <property type="term" value="P:innate immune response"/>
    <property type="evidence" value="ECO:0007669"/>
    <property type="project" value="UniProtKB-KW"/>
</dbReference>
<dbReference type="PANTHER" id="PTHR11022">
    <property type="entry name" value="PEPTIDOGLYCAN RECOGNITION PROTEIN"/>
    <property type="match status" value="1"/>
</dbReference>
<dbReference type="InterPro" id="IPR036505">
    <property type="entry name" value="Amidase/PGRP_sf"/>
</dbReference>
<evidence type="ECO:0000259" key="6">
    <source>
        <dbReference type="SMART" id="SM00644"/>
    </source>
</evidence>
<dbReference type="PANTHER" id="PTHR11022:SF41">
    <property type="entry name" value="PEPTIDOGLYCAN-RECOGNITION PROTEIN LC-RELATED"/>
    <property type="match status" value="1"/>
</dbReference>
<proteinExistence type="evidence at transcript level"/>
<dbReference type="SUPFAM" id="SSF55846">
    <property type="entry name" value="N-acetylmuramoyl-L-alanine amidase-like"/>
    <property type="match status" value="1"/>
</dbReference>
<dbReference type="AlphaFoldDB" id="I6QWT7"/>
<protein>
    <submittedName>
        <fullName evidence="8">Peptidoglycan-recognition protein S2-like protein</fullName>
    </submittedName>
</protein>
<evidence type="ECO:0000313" key="8">
    <source>
        <dbReference type="EMBL" id="AFM38195.1"/>
    </source>
</evidence>
<dbReference type="SMART" id="SM00644">
    <property type="entry name" value="Ami_2"/>
    <property type="match status" value="1"/>
</dbReference>
<evidence type="ECO:0000256" key="2">
    <source>
        <dbReference type="ARBA" id="ARBA00022588"/>
    </source>
</evidence>
<dbReference type="InterPro" id="IPR006619">
    <property type="entry name" value="PGRP_domain_met/bac"/>
</dbReference>
<dbReference type="Gene3D" id="3.40.80.10">
    <property type="entry name" value="Peptidoglycan recognition protein-like"/>
    <property type="match status" value="1"/>
</dbReference>
<comment type="similarity">
    <text evidence="1">Belongs to the N-acetylmuramoyl-L-alanine amidase 2 family.</text>
</comment>
<dbReference type="GO" id="GO:0008270">
    <property type="term" value="F:zinc ion binding"/>
    <property type="evidence" value="ECO:0007669"/>
    <property type="project" value="InterPro"/>
</dbReference>
<accession>I6QWT7</accession>
<evidence type="ECO:0000256" key="3">
    <source>
        <dbReference type="ARBA" id="ARBA00022859"/>
    </source>
</evidence>
<feature type="region of interest" description="Disordered" evidence="4">
    <location>
        <begin position="74"/>
        <end position="101"/>
    </location>
</feature>
<dbReference type="EMBL" id="JQ398682">
    <property type="protein sequence ID" value="AFM38195.1"/>
    <property type="molecule type" value="mRNA"/>
</dbReference>
<organism evidence="8">
    <name type="scientific">Anasa tristis</name>
    <name type="common">Squash bug</name>
    <dbReference type="NCBI Taxonomy" id="236421"/>
    <lineage>
        <taxon>Eukaryota</taxon>
        <taxon>Metazoa</taxon>
        <taxon>Ecdysozoa</taxon>
        <taxon>Arthropoda</taxon>
        <taxon>Hexapoda</taxon>
        <taxon>Insecta</taxon>
        <taxon>Pterygota</taxon>
        <taxon>Neoptera</taxon>
        <taxon>Paraneoptera</taxon>
        <taxon>Hemiptera</taxon>
        <taxon>Heteroptera</taxon>
        <taxon>Panheteroptera</taxon>
        <taxon>Pentatomomorpha</taxon>
        <taxon>Coreoidea</taxon>
        <taxon>Coreidae</taxon>
        <taxon>Coreinae</taxon>
        <taxon>Anasa</taxon>
    </lineage>
</organism>
<dbReference type="CDD" id="cd06583">
    <property type="entry name" value="PGRP"/>
    <property type="match status" value="1"/>
</dbReference>
<keyword evidence="5" id="KW-0812">Transmembrane</keyword>
<keyword evidence="5" id="KW-0472">Membrane</keyword>
<evidence type="ECO:0000256" key="5">
    <source>
        <dbReference type="SAM" id="Phobius"/>
    </source>
</evidence>
<evidence type="ECO:0000256" key="1">
    <source>
        <dbReference type="ARBA" id="ARBA00007553"/>
    </source>
</evidence>
<evidence type="ECO:0000256" key="4">
    <source>
        <dbReference type="SAM" id="MobiDB-lite"/>
    </source>
</evidence>
<dbReference type="InterPro" id="IPR015510">
    <property type="entry name" value="PGRP"/>
</dbReference>
<keyword evidence="5" id="KW-1133">Transmembrane helix</keyword>
<feature type="domain" description="Peptidoglycan recognition protein family" evidence="7">
    <location>
        <begin position="476"/>
        <end position="618"/>
    </location>
</feature>
<dbReference type="InterPro" id="IPR002502">
    <property type="entry name" value="Amidase_domain"/>
</dbReference>
<feature type="compositionally biased region" description="Polar residues" evidence="4">
    <location>
        <begin position="91"/>
        <end position="101"/>
    </location>
</feature>
<reference evidence="8" key="1">
    <citation type="journal article" date="2013" name="Insects">
        <title>Functional Immunomics of the Squash Bug, Anasa tristis (De Geer) (Heteroptera: Coreidae).</title>
        <authorList>
            <person name="Shelby K.S."/>
        </authorList>
    </citation>
    <scope>NUCLEOTIDE SEQUENCE</scope>
</reference>
<sequence>MNKDNIDDFVPRPVKSSSNHFGLDCNSQNSDGIFDSQLCQINFDRNKYDIILSPKKLLESPCIATDQAIPLSASSSISNSEKENDPENKGLSVTPSTQEEGNSVLTYAGHELTLSDRREQLGKQSLNPEKHVSDLSGNQQETSCLEIDLDNSYYLSSAQLIEDDKLPIISEGEEEIDLLKQISKRIHPKKQLSGTKNQADVELKGTSSLKADVKDSCDLSSTERIENGVNSSIARKDNVAVSCQELPKAGVFDNFTLGFKECKELPFALQESSSIETDNKKSLCASQDFNGNNRDIFLSKPPSEFIKSDTEVAIANSLPLVFELPASETSIKAYKENFRTLEATGLQHTVNLRPFSSGNKLQKLPQIQHYEGVTIEKSKNISFGTQICSDELTINQYVDLSNVGKEIPPNSQVTVTDSTRSESCCKKLSYFWATLLLGSMITAAVTGASLVFLDMLPETQENEPDGGGDMSANYTLRLITRGQWSHHSVVKLDNYKFRPTPYVVVCHTASNFCTNTEVCINMIRGIESWHINVGFTAIGYNFLIAGDGYIYEGRGWKKVGAHTKGINCKSIGIGFVGDFNKDQLLPSMVEAYNILVEEGVRRGELTQDYTMIGTYQFKNSDSPGQNIRELLKTWPHWRPVTKNDTKCQ</sequence>
<dbReference type="GO" id="GO:0008745">
    <property type="term" value="F:N-acetylmuramoyl-L-alanine amidase activity"/>
    <property type="evidence" value="ECO:0007669"/>
    <property type="project" value="InterPro"/>
</dbReference>
<name>I6QWT7_ANATI</name>
<feature type="transmembrane region" description="Helical" evidence="5">
    <location>
        <begin position="430"/>
        <end position="453"/>
    </location>
</feature>
<dbReference type="FunFam" id="3.40.80.10:FF:000001">
    <property type="entry name" value="Peptidoglycan recognition protein 1"/>
    <property type="match status" value="1"/>
</dbReference>
<keyword evidence="2" id="KW-0399">Innate immunity</keyword>
<feature type="domain" description="N-acetylmuramoyl-L-alanine amidase" evidence="6">
    <location>
        <begin position="484"/>
        <end position="624"/>
    </location>
</feature>
<evidence type="ECO:0000259" key="7">
    <source>
        <dbReference type="SMART" id="SM00701"/>
    </source>
</evidence>
<dbReference type="Pfam" id="PF01510">
    <property type="entry name" value="Amidase_2"/>
    <property type="match status" value="1"/>
</dbReference>
<dbReference type="SMART" id="SM00701">
    <property type="entry name" value="PGRP"/>
    <property type="match status" value="1"/>
</dbReference>
<dbReference type="GO" id="GO:0009253">
    <property type="term" value="P:peptidoglycan catabolic process"/>
    <property type="evidence" value="ECO:0007669"/>
    <property type="project" value="InterPro"/>
</dbReference>
<keyword evidence="3" id="KW-0391">Immunity</keyword>